<dbReference type="PANTHER" id="PTHR24189:SF50">
    <property type="entry name" value="ANKYRIN REPEAT AND SOCS BOX PROTEIN 2"/>
    <property type="match status" value="1"/>
</dbReference>
<dbReference type="GeneID" id="54550265"/>
<dbReference type="RefSeq" id="XP_033651952.1">
    <property type="nucleotide sequence ID" value="XM_033797090.1"/>
</dbReference>
<dbReference type="PROSITE" id="PS50088">
    <property type="entry name" value="ANK_REPEAT"/>
    <property type="match status" value="2"/>
</dbReference>
<reference evidence="4" key="1">
    <citation type="journal article" date="2020" name="Stud. Mycol.">
        <title>101 Dothideomycetes genomes: a test case for predicting lifestyles and emergence of pathogens.</title>
        <authorList>
            <person name="Haridas S."/>
            <person name="Albert R."/>
            <person name="Binder M."/>
            <person name="Bloem J."/>
            <person name="Labutti K."/>
            <person name="Salamov A."/>
            <person name="Andreopoulos B."/>
            <person name="Baker S."/>
            <person name="Barry K."/>
            <person name="Bills G."/>
            <person name="Bluhm B."/>
            <person name="Cannon C."/>
            <person name="Castanera R."/>
            <person name="Culley D."/>
            <person name="Daum C."/>
            <person name="Ezra D."/>
            <person name="Gonzalez J."/>
            <person name="Henrissat B."/>
            <person name="Kuo A."/>
            <person name="Liang C."/>
            <person name="Lipzen A."/>
            <person name="Lutzoni F."/>
            <person name="Magnuson J."/>
            <person name="Mondo S."/>
            <person name="Nolan M."/>
            <person name="Ohm R."/>
            <person name="Pangilinan J."/>
            <person name="Park H.-J."/>
            <person name="Ramirez L."/>
            <person name="Alfaro M."/>
            <person name="Sun H."/>
            <person name="Tritt A."/>
            <person name="Yoshinaga Y."/>
            <person name="Zwiers L.-H."/>
            <person name="Turgeon B."/>
            <person name="Goodwin S."/>
            <person name="Spatafora J."/>
            <person name="Crous P."/>
            <person name="Grigoriev I."/>
        </authorList>
    </citation>
    <scope>NUCLEOTIDE SEQUENCE</scope>
    <source>
        <strain evidence="4">CBS 379.55</strain>
    </source>
</reference>
<organism evidence="4 5">
    <name type="scientific">Westerdykella ornata</name>
    <dbReference type="NCBI Taxonomy" id="318751"/>
    <lineage>
        <taxon>Eukaryota</taxon>
        <taxon>Fungi</taxon>
        <taxon>Dikarya</taxon>
        <taxon>Ascomycota</taxon>
        <taxon>Pezizomycotina</taxon>
        <taxon>Dothideomycetes</taxon>
        <taxon>Pleosporomycetidae</taxon>
        <taxon>Pleosporales</taxon>
        <taxon>Sporormiaceae</taxon>
        <taxon>Westerdykella</taxon>
    </lineage>
</organism>
<dbReference type="Pfam" id="PF00023">
    <property type="entry name" value="Ank"/>
    <property type="match status" value="1"/>
</dbReference>
<dbReference type="InterPro" id="IPR050745">
    <property type="entry name" value="Multifunctional_regulatory"/>
</dbReference>
<evidence type="ECO:0000256" key="3">
    <source>
        <dbReference type="PROSITE-ProRule" id="PRU00023"/>
    </source>
</evidence>
<sequence>MPPVKLSLTDMPIEIFKDILIASVQLRGLKRALRLRLVNKLFSSEIAEALSVTGLIAQCYQYLNHCPWATAYVKDHLLDRRTRELPVLHIIQNSAERLAQEDGITTEPHYSSYALRLLELSGAGISPLSVRDLLARDNNTKRSLSSDTNLLTAAIFTGHNQLASLLANHSSISEQGIFGTPFEAAILAKNYDGLRLLTALRTRNGHFTPGEIIDLMRTAARHGDPTVVRFLIHFRDPSGDTPFNPATYYLRNPKIGERLRVRLWRPKLDLSRMFNTPDAETFDILVAELQTELQDWENVVPLDSKIWFASWVGWVAMVKHLIALGGHIANPSQDGNLFIPLHYASEEGHDEIVSILLDHKAEVNGTELRLAASRGHTSTVRLLLDRGADVHSKLAEGCLYAAAKKGFRDIVQILLDAGIDPNSGSPSALVGAIHSEHPGIFRLLIERGAAVTPIFPELEEVAKSSGLESMLALLQEYKKLGGAI</sequence>
<evidence type="ECO:0000256" key="1">
    <source>
        <dbReference type="ARBA" id="ARBA00022737"/>
    </source>
</evidence>
<evidence type="ECO:0000313" key="4">
    <source>
        <dbReference type="EMBL" id="KAF2274413.1"/>
    </source>
</evidence>
<proteinExistence type="predicted"/>
<dbReference type="InterPro" id="IPR036770">
    <property type="entry name" value="Ankyrin_rpt-contain_sf"/>
</dbReference>
<dbReference type="Gene3D" id="1.25.40.20">
    <property type="entry name" value="Ankyrin repeat-containing domain"/>
    <property type="match status" value="1"/>
</dbReference>
<keyword evidence="5" id="KW-1185">Reference proteome</keyword>
<dbReference type="PANTHER" id="PTHR24189">
    <property type="entry name" value="MYOTROPHIN"/>
    <property type="match status" value="1"/>
</dbReference>
<feature type="repeat" description="ANK" evidence="3">
    <location>
        <begin position="336"/>
        <end position="368"/>
    </location>
</feature>
<dbReference type="AlphaFoldDB" id="A0A6A6JE17"/>
<dbReference type="PROSITE" id="PS50297">
    <property type="entry name" value="ANK_REP_REGION"/>
    <property type="match status" value="2"/>
</dbReference>
<accession>A0A6A6JE17</accession>
<dbReference type="Proteomes" id="UP000800097">
    <property type="component" value="Unassembled WGS sequence"/>
</dbReference>
<dbReference type="EMBL" id="ML986503">
    <property type="protein sequence ID" value="KAF2274413.1"/>
    <property type="molecule type" value="Genomic_DNA"/>
</dbReference>
<name>A0A6A6JE17_WESOR</name>
<evidence type="ECO:0000313" key="5">
    <source>
        <dbReference type="Proteomes" id="UP000800097"/>
    </source>
</evidence>
<dbReference type="SUPFAM" id="SSF48403">
    <property type="entry name" value="Ankyrin repeat"/>
    <property type="match status" value="2"/>
</dbReference>
<keyword evidence="2 3" id="KW-0040">ANK repeat</keyword>
<gene>
    <name evidence="4" type="ORF">EI97DRAFT_422528</name>
</gene>
<dbReference type="InterPro" id="IPR002110">
    <property type="entry name" value="Ankyrin_rpt"/>
</dbReference>
<protein>
    <submittedName>
        <fullName evidence="4">Ankyrin</fullName>
    </submittedName>
</protein>
<evidence type="ECO:0000256" key="2">
    <source>
        <dbReference type="ARBA" id="ARBA00023043"/>
    </source>
</evidence>
<dbReference type="OrthoDB" id="4772757at2759"/>
<dbReference type="SMART" id="SM00248">
    <property type="entry name" value="ANK"/>
    <property type="match status" value="5"/>
</dbReference>
<feature type="repeat" description="ANK" evidence="3">
    <location>
        <begin position="363"/>
        <end position="395"/>
    </location>
</feature>
<dbReference type="Pfam" id="PF12796">
    <property type="entry name" value="Ank_2"/>
    <property type="match status" value="1"/>
</dbReference>
<keyword evidence="1" id="KW-0677">Repeat</keyword>